<dbReference type="AlphaFoldDB" id="A0A1R2CHV3"/>
<evidence type="ECO:0000313" key="2">
    <source>
        <dbReference type="EMBL" id="OMJ88581.1"/>
    </source>
</evidence>
<sequence>MMWNKEFKLDLIDAIEKSVEKEKNILEVRLHETQLSIESIRTENKILSNELNLKNTKIQQLEQDLESKTFNHIREFSSLESQNQILSQKLEALSSNESIYKVHIDQMKNQMECIMKNSDKISSPNKVLVEVLKAEISKKEQEIKQLQSEKSELERRVKDKETIKTSPNLLKSPMFQVPPLYLDESSNGFDKKLKDMEINIKEKDDKIRFFIEEYKKKLPMLLDQKEKYEKLVMDHEETKEKLRLEGEKAEKLKEECEKMRLSMEEAVKKSQEYEKQKNFMYKQLTAVLIEKEKSATDDKLGKIKEFVSNLTEYQMVLNEKQQEIDSLKAKVQKLESRPLVIEENPHLHVEFNRFRELEMMYQHQTQEFNGLRRKLQDLEGKNTMFQGKISAFQITESKYLEKVAYLNKELSLSQEKLTEAERRASKTVETIEIPFFTPAITSDSTLQDYKNEIERLKSFNSTIFEALKAGKTQIIELHNEYKAKIDSVLNEKANIYMEYKKLSIKYLDLESKIAKKKQSFSEKLKQKDLEMSSVNTKEFAAVSELCDARDQIKNLEEKIKKLNESLQWAKEENIILHKKIAEAMQNTVNKVIKDRLDDAVQVNNVLKYNVELLEEENRKILEENQKMSQDFFELQKELNEEKQKPKAQSKASEATFRAVESSISVYEDKIIQLINDLERKDKQIIALISMIGFKDNVPQVMLKIVSALHKATKVLKA</sequence>
<feature type="coiled-coil region" evidence="1">
    <location>
        <begin position="361"/>
        <end position="423"/>
    </location>
</feature>
<feature type="coiled-coil region" evidence="1">
    <location>
        <begin position="603"/>
        <end position="683"/>
    </location>
</feature>
<dbReference type="EMBL" id="MPUH01000147">
    <property type="protein sequence ID" value="OMJ88581.1"/>
    <property type="molecule type" value="Genomic_DNA"/>
</dbReference>
<accession>A0A1R2CHV3</accession>
<feature type="coiled-coil region" evidence="1">
    <location>
        <begin position="129"/>
        <end position="163"/>
    </location>
</feature>
<reference evidence="2 3" key="1">
    <citation type="submission" date="2016-11" db="EMBL/GenBank/DDBJ databases">
        <title>The macronuclear genome of Stentor coeruleus: a giant cell with tiny introns.</title>
        <authorList>
            <person name="Slabodnick M."/>
            <person name="Ruby J.G."/>
            <person name="Reiff S.B."/>
            <person name="Swart E.C."/>
            <person name="Gosai S."/>
            <person name="Prabakaran S."/>
            <person name="Witkowska E."/>
            <person name="Larue G.E."/>
            <person name="Fisher S."/>
            <person name="Freeman R.M."/>
            <person name="Gunawardena J."/>
            <person name="Chu W."/>
            <person name="Stover N.A."/>
            <person name="Gregory B.D."/>
            <person name="Nowacki M."/>
            <person name="Derisi J."/>
            <person name="Roy S.W."/>
            <person name="Marshall W.F."/>
            <person name="Sood P."/>
        </authorList>
    </citation>
    <scope>NUCLEOTIDE SEQUENCE [LARGE SCALE GENOMIC DNA]</scope>
    <source>
        <strain evidence="2">WM001</strain>
    </source>
</reference>
<keyword evidence="3" id="KW-1185">Reference proteome</keyword>
<gene>
    <name evidence="2" type="ORF">SteCoe_9443</name>
</gene>
<dbReference type="Proteomes" id="UP000187209">
    <property type="component" value="Unassembled WGS sequence"/>
</dbReference>
<name>A0A1R2CHV3_9CILI</name>
<feature type="coiled-coil region" evidence="1">
    <location>
        <begin position="44"/>
        <end position="96"/>
    </location>
</feature>
<feature type="coiled-coil region" evidence="1">
    <location>
        <begin position="545"/>
        <end position="572"/>
    </location>
</feature>
<comment type="caution">
    <text evidence="2">The sequence shown here is derived from an EMBL/GenBank/DDBJ whole genome shotgun (WGS) entry which is preliminary data.</text>
</comment>
<organism evidence="2 3">
    <name type="scientific">Stentor coeruleus</name>
    <dbReference type="NCBI Taxonomy" id="5963"/>
    <lineage>
        <taxon>Eukaryota</taxon>
        <taxon>Sar</taxon>
        <taxon>Alveolata</taxon>
        <taxon>Ciliophora</taxon>
        <taxon>Postciliodesmatophora</taxon>
        <taxon>Heterotrichea</taxon>
        <taxon>Heterotrichida</taxon>
        <taxon>Stentoridae</taxon>
        <taxon>Stentor</taxon>
    </lineage>
</organism>
<evidence type="ECO:0000313" key="3">
    <source>
        <dbReference type="Proteomes" id="UP000187209"/>
    </source>
</evidence>
<evidence type="ECO:0000256" key="1">
    <source>
        <dbReference type="SAM" id="Coils"/>
    </source>
</evidence>
<keyword evidence="1" id="KW-0175">Coiled coil</keyword>
<feature type="coiled-coil region" evidence="1">
    <location>
        <begin position="193"/>
        <end position="337"/>
    </location>
</feature>
<protein>
    <submittedName>
        <fullName evidence="2">Uncharacterized protein</fullName>
    </submittedName>
</protein>
<proteinExistence type="predicted"/>